<evidence type="ECO:0000256" key="1">
    <source>
        <dbReference type="SAM" id="MobiDB-lite"/>
    </source>
</evidence>
<organism evidence="3 4">
    <name type="scientific">Baudoinia panamericana (strain UAMH 10762)</name>
    <name type="common">Angels' share fungus</name>
    <name type="synonym">Baudoinia compniacensis (strain UAMH 10762)</name>
    <dbReference type="NCBI Taxonomy" id="717646"/>
    <lineage>
        <taxon>Eukaryota</taxon>
        <taxon>Fungi</taxon>
        <taxon>Dikarya</taxon>
        <taxon>Ascomycota</taxon>
        <taxon>Pezizomycotina</taxon>
        <taxon>Dothideomycetes</taxon>
        <taxon>Dothideomycetidae</taxon>
        <taxon>Mycosphaerellales</taxon>
        <taxon>Teratosphaeriaceae</taxon>
        <taxon>Baudoinia</taxon>
    </lineage>
</organism>
<dbReference type="GO" id="GO:0042147">
    <property type="term" value="P:retrograde transport, endosome to Golgi"/>
    <property type="evidence" value="ECO:0007669"/>
    <property type="project" value="TreeGrafter"/>
</dbReference>
<dbReference type="RefSeq" id="XP_007676085.1">
    <property type="nucleotide sequence ID" value="XM_007677895.1"/>
</dbReference>
<feature type="domain" description="FAD dependent oxidoreductase" evidence="2">
    <location>
        <begin position="9"/>
        <end position="422"/>
    </location>
</feature>
<evidence type="ECO:0000313" key="3">
    <source>
        <dbReference type="EMBL" id="EMC96464.1"/>
    </source>
</evidence>
<dbReference type="eggNOG" id="KOG2852">
    <property type="taxonomic scope" value="Eukaryota"/>
</dbReference>
<dbReference type="InterPro" id="IPR006076">
    <property type="entry name" value="FAD-dep_OxRdtase"/>
</dbReference>
<dbReference type="PANTHER" id="PTHR13847">
    <property type="entry name" value="SARCOSINE DEHYDROGENASE-RELATED"/>
    <property type="match status" value="1"/>
</dbReference>
<sequence length="443" mass="46970">MAADGKKNIVVIGGGIIGCTSAYFLTRHPRYDPSKHTITLLEATKIAGGASGKAGGLLALWAYPTSIVPLSYRLHKQLAAEHGGEERWGYRAVHCGQVDCVGRHLEAPKPSVKGKDGEMDGENETAVNGQKHGEDSVSLQKRSKEALGKLRAAGVPADMDWVSVDSLRVYDEMGDPSTTAQVHPFQFTTAMAELAGGKGADVRVGASVKHINYSDGGKAVESVTYEDKNDGCKEVTIPATDVVIAAGPWTPSVYPTAPISALRAHSVCIRPSRPVSAYALFTQIKLPAGFGRTNESNRGKGVKAFRAGYGEQIVTPEIYARPKNEVYACGEGDRLVPLPKSTDLVEVDEQRCQDIVDYVASISDELRDGEVTARQACYLPNVSAGSGHPLVGLTGVKGLVMAAGHTCWGIQNGPGTGKLVSEFVFDGEAKSAKAKGLDPRNVL</sequence>
<evidence type="ECO:0000313" key="4">
    <source>
        <dbReference type="Proteomes" id="UP000011761"/>
    </source>
</evidence>
<feature type="region of interest" description="Disordered" evidence="1">
    <location>
        <begin position="107"/>
        <end position="137"/>
    </location>
</feature>
<dbReference type="GO" id="GO:0005829">
    <property type="term" value="C:cytosol"/>
    <property type="evidence" value="ECO:0007669"/>
    <property type="project" value="GOC"/>
</dbReference>
<dbReference type="GO" id="GO:0005770">
    <property type="term" value="C:late endosome"/>
    <property type="evidence" value="ECO:0007669"/>
    <property type="project" value="TreeGrafter"/>
</dbReference>
<dbReference type="OrthoDB" id="498204at2759"/>
<dbReference type="EMBL" id="KB445555">
    <property type="protein sequence ID" value="EMC96464.1"/>
    <property type="molecule type" value="Genomic_DNA"/>
</dbReference>
<dbReference type="STRING" id="717646.M2NBD9"/>
<dbReference type="PROSITE" id="PS51257">
    <property type="entry name" value="PROKAR_LIPOPROTEIN"/>
    <property type="match status" value="1"/>
</dbReference>
<dbReference type="KEGG" id="bcom:BAUCODRAFT_33820"/>
<dbReference type="OMA" id="DDTVYAC"/>
<name>M2NBD9_BAUPA</name>
<gene>
    <name evidence="3" type="ORF">BAUCODRAFT_33820</name>
</gene>
<dbReference type="AlphaFoldDB" id="M2NBD9"/>
<dbReference type="Gene3D" id="3.50.50.60">
    <property type="entry name" value="FAD/NAD(P)-binding domain"/>
    <property type="match status" value="2"/>
</dbReference>
<dbReference type="GeneID" id="19112241"/>
<reference evidence="3 4" key="1">
    <citation type="journal article" date="2012" name="PLoS Pathog.">
        <title>Diverse lifestyles and strategies of plant pathogenesis encoded in the genomes of eighteen Dothideomycetes fungi.</title>
        <authorList>
            <person name="Ohm R.A."/>
            <person name="Feau N."/>
            <person name="Henrissat B."/>
            <person name="Schoch C.L."/>
            <person name="Horwitz B.A."/>
            <person name="Barry K.W."/>
            <person name="Condon B.J."/>
            <person name="Copeland A.C."/>
            <person name="Dhillon B."/>
            <person name="Glaser F."/>
            <person name="Hesse C.N."/>
            <person name="Kosti I."/>
            <person name="LaButti K."/>
            <person name="Lindquist E.A."/>
            <person name="Lucas S."/>
            <person name="Salamov A.A."/>
            <person name="Bradshaw R.E."/>
            <person name="Ciuffetti L."/>
            <person name="Hamelin R.C."/>
            <person name="Kema G.H.J."/>
            <person name="Lawrence C."/>
            <person name="Scott J.A."/>
            <person name="Spatafora J.W."/>
            <person name="Turgeon B.G."/>
            <person name="de Wit P.J.G.M."/>
            <person name="Zhong S."/>
            <person name="Goodwin S.B."/>
            <person name="Grigoriev I.V."/>
        </authorList>
    </citation>
    <scope>NUCLEOTIDE SEQUENCE [LARGE SCALE GENOMIC DNA]</scope>
    <source>
        <strain evidence="3 4">UAMH 10762</strain>
    </source>
</reference>
<accession>M2NBD9</accession>
<keyword evidence="4" id="KW-1185">Reference proteome</keyword>
<dbReference type="SUPFAM" id="SSF51905">
    <property type="entry name" value="FAD/NAD(P)-binding domain"/>
    <property type="match status" value="1"/>
</dbReference>
<dbReference type="InterPro" id="IPR036188">
    <property type="entry name" value="FAD/NAD-bd_sf"/>
</dbReference>
<dbReference type="Proteomes" id="UP000011761">
    <property type="component" value="Unassembled WGS sequence"/>
</dbReference>
<evidence type="ECO:0000259" key="2">
    <source>
        <dbReference type="Pfam" id="PF01266"/>
    </source>
</evidence>
<dbReference type="PANTHER" id="PTHR13847:SF150">
    <property type="entry name" value="OXIDOREDUCTASE TDA3-RELATED"/>
    <property type="match status" value="1"/>
</dbReference>
<dbReference type="Gene3D" id="3.30.9.10">
    <property type="entry name" value="D-Amino Acid Oxidase, subunit A, domain 2"/>
    <property type="match status" value="1"/>
</dbReference>
<dbReference type="HOGENOM" id="CLU_007884_14_0_1"/>
<proteinExistence type="predicted"/>
<feature type="compositionally biased region" description="Basic and acidic residues" evidence="1">
    <location>
        <begin position="107"/>
        <end position="118"/>
    </location>
</feature>
<dbReference type="Pfam" id="PF01266">
    <property type="entry name" value="DAO"/>
    <property type="match status" value="1"/>
</dbReference>
<protein>
    <recommendedName>
        <fullName evidence="2">FAD dependent oxidoreductase domain-containing protein</fullName>
    </recommendedName>
</protein>